<protein>
    <submittedName>
        <fullName evidence="1">Uncharacterized protein</fullName>
    </submittedName>
</protein>
<proteinExistence type="predicted"/>
<organism evidence="1 2">
    <name type="scientific">Helianthus annuus</name>
    <name type="common">Common sunflower</name>
    <dbReference type="NCBI Taxonomy" id="4232"/>
    <lineage>
        <taxon>Eukaryota</taxon>
        <taxon>Viridiplantae</taxon>
        <taxon>Streptophyta</taxon>
        <taxon>Embryophyta</taxon>
        <taxon>Tracheophyta</taxon>
        <taxon>Spermatophyta</taxon>
        <taxon>Magnoliopsida</taxon>
        <taxon>eudicotyledons</taxon>
        <taxon>Gunneridae</taxon>
        <taxon>Pentapetalae</taxon>
        <taxon>asterids</taxon>
        <taxon>campanulids</taxon>
        <taxon>Asterales</taxon>
        <taxon>Asteraceae</taxon>
        <taxon>Asteroideae</taxon>
        <taxon>Heliantheae alliance</taxon>
        <taxon>Heliantheae</taxon>
        <taxon>Helianthus</taxon>
    </lineage>
</organism>
<dbReference type="AlphaFoldDB" id="A0A9K3GU28"/>
<dbReference type="EMBL" id="MNCJ02000332">
    <property type="protein sequence ID" value="KAF5754843.1"/>
    <property type="molecule type" value="Genomic_DNA"/>
</dbReference>
<evidence type="ECO:0000313" key="1">
    <source>
        <dbReference type="EMBL" id="KAF5754843.1"/>
    </source>
</evidence>
<dbReference type="Gramene" id="mRNA:HanXRQr2_Chr17g0795821">
    <property type="protein sequence ID" value="CDS:HanXRQr2_Chr17g0795821.1"/>
    <property type="gene ID" value="HanXRQr2_Chr17g0795821"/>
</dbReference>
<name>A0A9K3GU28_HELAN</name>
<keyword evidence="2" id="KW-1185">Reference proteome</keyword>
<comment type="caution">
    <text evidence="1">The sequence shown here is derived from an EMBL/GenBank/DDBJ whole genome shotgun (WGS) entry which is preliminary data.</text>
</comment>
<gene>
    <name evidence="1" type="ORF">HanXRQr2_Chr17g0795821</name>
</gene>
<accession>A0A9K3GU28</accession>
<evidence type="ECO:0000313" key="2">
    <source>
        <dbReference type="Proteomes" id="UP000215914"/>
    </source>
</evidence>
<dbReference type="Proteomes" id="UP000215914">
    <property type="component" value="Unassembled WGS sequence"/>
</dbReference>
<sequence>MNLWVAGGGWLRVVLCGRATPSPRKRDDVTSPLSSDNLPLCEDDDRAILLSLSSKQPSCYYFDTVSVARNSHLLAS</sequence>
<reference evidence="1" key="2">
    <citation type="submission" date="2020-06" db="EMBL/GenBank/DDBJ databases">
        <title>Helianthus annuus Genome sequencing and assembly Release 2.</title>
        <authorList>
            <person name="Gouzy J."/>
            <person name="Langlade N."/>
            <person name="Munos S."/>
        </authorList>
    </citation>
    <scope>NUCLEOTIDE SEQUENCE</scope>
    <source>
        <tissue evidence="1">Leaves</tissue>
    </source>
</reference>
<reference evidence="1" key="1">
    <citation type="journal article" date="2017" name="Nature">
        <title>The sunflower genome provides insights into oil metabolism, flowering and Asterid evolution.</title>
        <authorList>
            <person name="Badouin H."/>
            <person name="Gouzy J."/>
            <person name="Grassa C.J."/>
            <person name="Murat F."/>
            <person name="Staton S.E."/>
            <person name="Cottret L."/>
            <person name="Lelandais-Briere C."/>
            <person name="Owens G.L."/>
            <person name="Carrere S."/>
            <person name="Mayjonade B."/>
            <person name="Legrand L."/>
            <person name="Gill N."/>
            <person name="Kane N.C."/>
            <person name="Bowers J.E."/>
            <person name="Hubner S."/>
            <person name="Bellec A."/>
            <person name="Berard A."/>
            <person name="Berges H."/>
            <person name="Blanchet N."/>
            <person name="Boniface M.C."/>
            <person name="Brunel D."/>
            <person name="Catrice O."/>
            <person name="Chaidir N."/>
            <person name="Claudel C."/>
            <person name="Donnadieu C."/>
            <person name="Faraut T."/>
            <person name="Fievet G."/>
            <person name="Helmstetter N."/>
            <person name="King M."/>
            <person name="Knapp S.J."/>
            <person name="Lai Z."/>
            <person name="Le Paslier M.C."/>
            <person name="Lippi Y."/>
            <person name="Lorenzon L."/>
            <person name="Mandel J.R."/>
            <person name="Marage G."/>
            <person name="Marchand G."/>
            <person name="Marquand E."/>
            <person name="Bret-Mestries E."/>
            <person name="Morien E."/>
            <person name="Nambeesan S."/>
            <person name="Nguyen T."/>
            <person name="Pegot-Espagnet P."/>
            <person name="Pouilly N."/>
            <person name="Raftis F."/>
            <person name="Sallet E."/>
            <person name="Schiex T."/>
            <person name="Thomas J."/>
            <person name="Vandecasteele C."/>
            <person name="Vares D."/>
            <person name="Vear F."/>
            <person name="Vautrin S."/>
            <person name="Crespi M."/>
            <person name="Mangin B."/>
            <person name="Burke J.M."/>
            <person name="Salse J."/>
            <person name="Munos S."/>
            <person name="Vincourt P."/>
            <person name="Rieseberg L.H."/>
            <person name="Langlade N.B."/>
        </authorList>
    </citation>
    <scope>NUCLEOTIDE SEQUENCE</scope>
    <source>
        <tissue evidence="1">Leaves</tissue>
    </source>
</reference>